<accession>A0A0A9EDK1</accession>
<reference evidence="5" key="2">
    <citation type="journal article" date="2015" name="Data Brief">
        <title>Shoot transcriptome of the giant reed, Arundo donax.</title>
        <authorList>
            <person name="Barrero R.A."/>
            <person name="Guerrero F.D."/>
            <person name="Moolhuijzen P."/>
            <person name="Goolsby J.A."/>
            <person name="Tidwell J."/>
            <person name="Bellgard S.E."/>
            <person name="Bellgard M.I."/>
        </authorList>
    </citation>
    <scope>NUCLEOTIDE SEQUENCE</scope>
    <source>
        <tissue evidence="5">Shoot tissue taken approximately 20 cm above the soil surface</tissue>
    </source>
</reference>
<evidence type="ECO:0000313" key="5">
    <source>
        <dbReference type="EMBL" id="JAD94087.1"/>
    </source>
</evidence>
<dbReference type="EMBL" id="GBRH01203808">
    <property type="protein sequence ID" value="JAD94087.1"/>
    <property type="molecule type" value="Transcribed_RNA"/>
</dbReference>
<dbReference type="InterPro" id="IPR029058">
    <property type="entry name" value="AB_hydrolase_fold"/>
</dbReference>
<evidence type="ECO:0000256" key="1">
    <source>
        <dbReference type="ARBA" id="ARBA00022801"/>
    </source>
</evidence>
<dbReference type="InterPro" id="IPR000073">
    <property type="entry name" value="AB_hydrolase_1"/>
</dbReference>
<feature type="domain" description="AB hydrolase-1" evidence="4">
    <location>
        <begin position="70"/>
        <end position="134"/>
    </location>
</feature>
<keyword evidence="2" id="KW-0442">Lipid degradation</keyword>
<dbReference type="SUPFAM" id="SSF53474">
    <property type="entry name" value="alpha/beta-Hydrolases"/>
    <property type="match status" value="1"/>
</dbReference>
<dbReference type="GO" id="GO:0016042">
    <property type="term" value="P:lipid catabolic process"/>
    <property type="evidence" value="ECO:0007669"/>
    <property type="project" value="UniProtKB-KW"/>
</dbReference>
<evidence type="ECO:0000256" key="3">
    <source>
        <dbReference type="ARBA" id="ARBA00023098"/>
    </source>
</evidence>
<sequence>MEEAILNENFHEITEKISVLSDMVESSAIIGPMREESLRLLKNVQEQLDSWERFVETQMHLTSEYNWDFDHYLEEDIPAAVEYIRQHSKSKNGKLLAIGHSMGGILLYAMLSRSGFEGVPSNLAAIVTLASSVDYTTSNSSLKMLLPLVSENKFSACDDVYECLV</sequence>
<reference evidence="5" key="1">
    <citation type="submission" date="2014-09" db="EMBL/GenBank/DDBJ databases">
        <authorList>
            <person name="Magalhaes I.L.F."/>
            <person name="Oliveira U."/>
            <person name="Santos F.R."/>
            <person name="Vidigal T.H.D.A."/>
            <person name="Brescovit A.D."/>
            <person name="Santos A.J."/>
        </authorList>
    </citation>
    <scope>NUCLEOTIDE SEQUENCE</scope>
    <source>
        <tissue evidence="5">Shoot tissue taken approximately 20 cm above the soil surface</tissue>
    </source>
</reference>
<protein>
    <recommendedName>
        <fullName evidence="4">AB hydrolase-1 domain-containing protein</fullName>
    </recommendedName>
</protein>
<dbReference type="Gene3D" id="3.40.50.1820">
    <property type="entry name" value="alpha/beta hydrolase"/>
    <property type="match status" value="1"/>
</dbReference>
<keyword evidence="1" id="KW-0378">Hydrolase</keyword>
<name>A0A0A9EDK1_ARUDO</name>
<dbReference type="PROSITE" id="PS00708">
    <property type="entry name" value="PRO_ENDOPEP_SER"/>
    <property type="match status" value="1"/>
</dbReference>
<dbReference type="InterPro" id="IPR002471">
    <property type="entry name" value="Pept_S9_AS"/>
</dbReference>
<dbReference type="PANTHER" id="PTHR11005">
    <property type="entry name" value="LYSOSOMAL ACID LIPASE-RELATED"/>
    <property type="match status" value="1"/>
</dbReference>
<proteinExistence type="predicted"/>
<dbReference type="Pfam" id="PF00561">
    <property type="entry name" value="Abhydrolase_1"/>
    <property type="match status" value="1"/>
</dbReference>
<evidence type="ECO:0000259" key="4">
    <source>
        <dbReference type="Pfam" id="PF00561"/>
    </source>
</evidence>
<dbReference type="GO" id="GO:0004252">
    <property type="term" value="F:serine-type endopeptidase activity"/>
    <property type="evidence" value="ECO:0007669"/>
    <property type="project" value="InterPro"/>
</dbReference>
<organism evidence="5">
    <name type="scientific">Arundo donax</name>
    <name type="common">Giant reed</name>
    <name type="synonym">Donax arundinaceus</name>
    <dbReference type="NCBI Taxonomy" id="35708"/>
    <lineage>
        <taxon>Eukaryota</taxon>
        <taxon>Viridiplantae</taxon>
        <taxon>Streptophyta</taxon>
        <taxon>Embryophyta</taxon>
        <taxon>Tracheophyta</taxon>
        <taxon>Spermatophyta</taxon>
        <taxon>Magnoliopsida</taxon>
        <taxon>Liliopsida</taxon>
        <taxon>Poales</taxon>
        <taxon>Poaceae</taxon>
        <taxon>PACMAD clade</taxon>
        <taxon>Arundinoideae</taxon>
        <taxon>Arundineae</taxon>
        <taxon>Arundo</taxon>
    </lineage>
</organism>
<dbReference type="AlphaFoldDB" id="A0A0A9EDK1"/>
<evidence type="ECO:0000256" key="2">
    <source>
        <dbReference type="ARBA" id="ARBA00022963"/>
    </source>
</evidence>
<keyword evidence="3" id="KW-0443">Lipid metabolism</keyword>
<dbReference type="GO" id="GO:0006508">
    <property type="term" value="P:proteolysis"/>
    <property type="evidence" value="ECO:0007669"/>
    <property type="project" value="InterPro"/>
</dbReference>